<feature type="region of interest" description="Disordered" evidence="1">
    <location>
        <begin position="106"/>
        <end position="161"/>
    </location>
</feature>
<dbReference type="Proteomes" id="UP000784294">
    <property type="component" value="Unassembled WGS sequence"/>
</dbReference>
<evidence type="ECO:0000313" key="2">
    <source>
        <dbReference type="EMBL" id="VEL36938.1"/>
    </source>
</evidence>
<feature type="compositionally biased region" description="Low complexity" evidence="1">
    <location>
        <begin position="110"/>
        <end position="120"/>
    </location>
</feature>
<keyword evidence="3" id="KW-1185">Reference proteome</keyword>
<evidence type="ECO:0000313" key="3">
    <source>
        <dbReference type="Proteomes" id="UP000784294"/>
    </source>
</evidence>
<organism evidence="2 3">
    <name type="scientific">Protopolystoma xenopodis</name>
    <dbReference type="NCBI Taxonomy" id="117903"/>
    <lineage>
        <taxon>Eukaryota</taxon>
        <taxon>Metazoa</taxon>
        <taxon>Spiralia</taxon>
        <taxon>Lophotrochozoa</taxon>
        <taxon>Platyhelminthes</taxon>
        <taxon>Monogenea</taxon>
        <taxon>Polyopisthocotylea</taxon>
        <taxon>Polystomatidea</taxon>
        <taxon>Polystomatidae</taxon>
        <taxon>Protopolystoma</taxon>
    </lineage>
</organism>
<dbReference type="AlphaFoldDB" id="A0A3S5AH23"/>
<comment type="caution">
    <text evidence="2">The sequence shown here is derived from an EMBL/GenBank/DDBJ whole genome shotgun (WGS) entry which is preliminary data.</text>
</comment>
<dbReference type="EMBL" id="CAAALY010253591">
    <property type="protein sequence ID" value="VEL36938.1"/>
    <property type="molecule type" value="Genomic_DNA"/>
</dbReference>
<feature type="compositionally biased region" description="Polar residues" evidence="1">
    <location>
        <begin position="144"/>
        <end position="159"/>
    </location>
</feature>
<protein>
    <submittedName>
        <fullName evidence="2">Uncharacterized protein</fullName>
    </submittedName>
</protein>
<evidence type="ECO:0000256" key="1">
    <source>
        <dbReference type="SAM" id="MobiDB-lite"/>
    </source>
</evidence>
<reference evidence="2" key="1">
    <citation type="submission" date="2018-11" db="EMBL/GenBank/DDBJ databases">
        <authorList>
            <consortium name="Pathogen Informatics"/>
        </authorList>
    </citation>
    <scope>NUCLEOTIDE SEQUENCE</scope>
</reference>
<accession>A0A3S5AH23</accession>
<proteinExistence type="predicted"/>
<name>A0A3S5AH23_9PLAT</name>
<gene>
    <name evidence="2" type="ORF">PXEA_LOCUS30378</name>
</gene>
<sequence>MSPKGVQKLHLCSGHLLMTDATLTPTRHQPQLASDAVGRFASVERQHMDEHGAGGSDVDEATPTERSLVLSQRRPRFFSEMRRDLTFSGDCCQNLYLLEASGSESKLLRRSQSQSTSPPRTADEAKIRRTQSSPREELSVPTDLGQSDTQQQEAASDTVRSGAGGFRLQWHRSKPKHGSSLHLSDSTVVAVQAALNRRSLQV</sequence>